<gene>
    <name evidence="2" type="ORF">DA73_0400007545</name>
</gene>
<evidence type="ECO:0000313" key="2">
    <source>
        <dbReference type="EMBL" id="KAF3885328.1"/>
    </source>
</evidence>
<reference evidence="2" key="2">
    <citation type="submission" date="2019-11" db="EMBL/GenBank/DDBJ databases">
        <title>Improved Assembly of Tolypothrix boutellei genome.</title>
        <authorList>
            <person name="Sarangi A.N."/>
            <person name="Mukherjee M."/>
            <person name="Ghosh S."/>
            <person name="Singh D."/>
            <person name="Das A."/>
            <person name="Kant S."/>
            <person name="Prusty A."/>
            <person name="Tripathy S."/>
        </authorList>
    </citation>
    <scope>NUCLEOTIDE SEQUENCE</scope>
    <source>
        <strain evidence="2">VB521301</strain>
    </source>
</reference>
<sequence>MNSLLQMNHIQIGSVGTVISGPFKDFQATVLRWEEDKVVVEIEVFGRKVEVDLERKQLAVIYEAAAVKLLEAAYTALNRDALAAIARVHDTHRSLETIH</sequence>
<feature type="domain" description="KOW" evidence="1">
    <location>
        <begin position="13"/>
        <end position="43"/>
    </location>
</feature>
<dbReference type="AlphaFoldDB" id="A0A8S9SZS5"/>
<dbReference type="EMBL" id="JHEG04000001">
    <property type="protein sequence ID" value="KAF3885328.1"/>
    <property type="molecule type" value="Genomic_DNA"/>
</dbReference>
<dbReference type="CDD" id="cd06091">
    <property type="entry name" value="KOW_NusG"/>
    <property type="match status" value="1"/>
</dbReference>
<evidence type="ECO:0000313" key="3">
    <source>
        <dbReference type="Proteomes" id="UP000029738"/>
    </source>
</evidence>
<dbReference type="Gene3D" id="2.30.30.30">
    <property type="match status" value="1"/>
</dbReference>
<keyword evidence="3" id="KW-1185">Reference proteome</keyword>
<dbReference type="InterPro" id="IPR005824">
    <property type="entry name" value="KOW"/>
</dbReference>
<comment type="caution">
    <text evidence="2">The sequence shown here is derived from an EMBL/GenBank/DDBJ whole genome shotgun (WGS) entry which is preliminary data.</text>
</comment>
<dbReference type="SUPFAM" id="SSF50104">
    <property type="entry name" value="Translation proteins SH3-like domain"/>
    <property type="match status" value="1"/>
</dbReference>
<proteinExistence type="predicted"/>
<dbReference type="Pfam" id="PF00467">
    <property type="entry name" value="KOW"/>
    <property type="match status" value="1"/>
</dbReference>
<organism evidence="2 3">
    <name type="scientific">Tolypothrix bouteillei VB521301</name>
    <dbReference type="NCBI Taxonomy" id="1479485"/>
    <lineage>
        <taxon>Bacteria</taxon>
        <taxon>Bacillati</taxon>
        <taxon>Cyanobacteriota</taxon>
        <taxon>Cyanophyceae</taxon>
        <taxon>Nostocales</taxon>
        <taxon>Tolypothrichaceae</taxon>
        <taxon>Tolypothrix</taxon>
    </lineage>
</organism>
<dbReference type="RefSeq" id="WP_038087409.1">
    <property type="nucleotide sequence ID" value="NZ_JHEG04000001.1"/>
</dbReference>
<protein>
    <recommendedName>
        <fullName evidence="1">KOW domain-containing protein</fullName>
    </recommendedName>
</protein>
<accession>A0A8S9SZS5</accession>
<dbReference type="Proteomes" id="UP000029738">
    <property type="component" value="Unassembled WGS sequence"/>
</dbReference>
<dbReference type="InterPro" id="IPR014722">
    <property type="entry name" value="Rib_uL2_dom2"/>
</dbReference>
<evidence type="ECO:0000259" key="1">
    <source>
        <dbReference type="Pfam" id="PF00467"/>
    </source>
</evidence>
<dbReference type="InterPro" id="IPR008991">
    <property type="entry name" value="Translation_prot_SH3-like_sf"/>
</dbReference>
<reference evidence="2" key="1">
    <citation type="journal article" date="2015" name="Genome Announc.">
        <title>Draft Genome Sequence of Tolypothrix boutellei Strain VB521301.</title>
        <authorList>
            <person name="Chandrababunaidu M.M."/>
            <person name="Singh D."/>
            <person name="Sen D."/>
            <person name="Bhan S."/>
            <person name="Das S."/>
            <person name="Gupta A."/>
            <person name="Adhikary S.P."/>
            <person name="Tripathy S."/>
        </authorList>
    </citation>
    <scope>NUCLEOTIDE SEQUENCE</scope>
    <source>
        <strain evidence="2">VB521301</strain>
    </source>
</reference>
<name>A0A8S9SZS5_9CYAN</name>